<evidence type="ECO:0000313" key="2">
    <source>
        <dbReference type="Proteomes" id="UP000294530"/>
    </source>
</evidence>
<dbReference type="KEGG" id="blac:94348747"/>
<gene>
    <name evidence="1" type="ORF">CCR75_004991</name>
</gene>
<dbReference type="RefSeq" id="XP_067820144.1">
    <property type="nucleotide sequence ID" value="XM_067963076.1"/>
</dbReference>
<dbReference type="AlphaFoldDB" id="A0A976FQ18"/>
<dbReference type="EMBL" id="SHOA02000001">
    <property type="protein sequence ID" value="TDH70645.1"/>
    <property type="molecule type" value="Genomic_DNA"/>
</dbReference>
<proteinExistence type="predicted"/>
<dbReference type="GeneID" id="94348747"/>
<dbReference type="Proteomes" id="UP000294530">
    <property type="component" value="Unassembled WGS sequence"/>
</dbReference>
<sequence>MLSYEIFTNHSQQIAENGWCATINPSIHFLVKYAIHNNVYNQCVDKIVDEFAQTLWVVLANHGDNGTNYHVLWQAKRKITS</sequence>
<accession>A0A976FQ18</accession>
<comment type="caution">
    <text evidence="1">The sequence shown here is derived from an EMBL/GenBank/DDBJ whole genome shotgun (WGS) entry which is preliminary data.</text>
</comment>
<organism evidence="1 2">
    <name type="scientific">Bremia lactucae</name>
    <name type="common">Lettuce downy mildew</name>
    <dbReference type="NCBI Taxonomy" id="4779"/>
    <lineage>
        <taxon>Eukaryota</taxon>
        <taxon>Sar</taxon>
        <taxon>Stramenopiles</taxon>
        <taxon>Oomycota</taxon>
        <taxon>Peronosporomycetes</taxon>
        <taxon>Peronosporales</taxon>
        <taxon>Peronosporaceae</taxon>
        <taxon>Bremia</taxon>
    </lineage>
</organism>
<keyword evidence="2" id="KW-1185">Reference proteome</keyword>
<reference evidence="1 2" key="1">
    <citation type="journal article" date="2021" name="Genome Biol.">
        <title>AFLAP: assembly-free linkage analysis pipeline using k-mers from genome sequencing data.</title>
        <authorList>
            <person name="Fletcher K."/>
            <person name="Zhang L."/>
            <person name="Gil J."/>
            <person name="Han R."/>
            <person name="Cavanaugh K."/>
            <person name="Michelmore R."/>
        </authorList>
    </citation>
    <scope>NUCLEOTIDE SEQUENCE [LARGE SCALE GENOMIC DNA]</scope>
    <source>
        <strain evidence="1 2">SF5</strain>
    </source>
</reference>
<evidence type="ECO:0000313" key="1">
    <source>
        <dbReference type="EMBL" id="TDH70645.1"/>
    </source>
</evidence>
<protein>
    <submittedName>
        <fullName evidence="1">Uncharacterized protein</fullName>
    </submittedName>
</protein>
<name>A0A976FQ18_BRELC</name>